<protein>
    <submittedName>
        <fullName evidence="1">Uncharacterized protein</fullName>
    </submittedName>
</protein>
<dbReference type="EMBL" id="AZHW01000810">
    <property type="protein sequence ID" value="ETW96277.1"/>
    <property type="molecule type" value="Genomic_DNA"/>
</dbReference>
<comment type="caution">
    <text evidence="1">The sequence shown here is derived from an EMBL/GenBank/DDBJ whole genome shotgun (WGS) entry which is preliminary data.</text>
</comment>
<gene>
    <name evidence="1" type="ORF">ETSY1_27270</name>
</gene>
<dbReference type="HOGENOM" id="CLU_2823034_0_0_7"/>
<proteinExistence type="predicted"/>
<accession>W4LE83</accession>
<reference evidence="1 2" key="1">
    <citation type="journal article" date="2014" name="Nature">
        <title>An environmental bacterial taxon with a large and distinct metabolic repertoire.</title>
        <authorList>
            <person name="Wilson M.C."/>
            <person name="Mori T."/>
            <person name="Ruckert C."/>
            <person name="Uria A.R."/>
            <person name="Helf M.J."/>
            <person name="Takada K."/>
            <person name="Gernert C."/>
            <person name="Steffens U.A."/>
            <person name="Heycke N."/>
            <person name="Schmitt S."/>
            <person name="Rinke C."/>
            <person name="Helfrich E.J."/>
            <person name="Brachmann A.O."/>
            <person name="Gurgui C."/>
            <person name="Wakimoto T."/>
            <person name="Kracht M."/>
            <person name="Crusemann M."/>
            <person name="Hentschel U."/>
            <person name="Abe I."/>
            <person name="Matsunaga S."/>
            <person name="Kalinowski J."/>
            <person name="Takeyama H."/>
            <person name="Piel J."/>
        </authorList>
    </citation>
    <scope>NUCLEOTIDE SEQUENCE [LARGE SCALE GENOMIC DNA]</scope>
    <source>
        <strain evidence="2">TSY1</strain>
    </source>
</reference>
<keyword evidence="2" id="KW-1185">Reference proteome</keyword>
<evidence type="ECO:0000313" key="2">
    <source>
        <dbReference type="Proteomes" id="UP000019141"/>
    </source>
</evidence>
<sequence>MDESLTAEIGQVGTQWDGLGHSRIRIEGVEGWGDDDYFCNGYKLKEVGGPRGLKKVRNRLPIATST</sequence>
<dbReference type="Proteomes" id="UP000019141">
    <property type="component" value="Unassembled WGS sequence"/>
</dbReference>
<evidence type="ECO:0000313" key="1">
    <source>
        <dbReference type="EMBL" id="ETW96277.1"/>
    </source>
</evidence>
<organism evidence="1 2">
    <name type="scientific">Entotheonella factor</name>
    <dbReference type="NCBI Taxonomy" id="1429438"/>
    <lineage>
        <taxon>Bacteria</taxon>
        <taxon>Pseudomonadati</taxon>
        <taxon>Nitrospinota/Tectimicrobiota group</taxon>
        <taxon>Candidatus Tectimicrobiota</taxon>
        <taxon>Candidatus Entotheonellia</taxon>
        <taxon>Candidatus Entotheonellales</taxon>
        <taxon>Candidatus Entotheonellaceae</taxon>
        <taxon>Candidatus Entotheonella</taxon>
    </lineage>
</organism>
<dbReference type="AlphaFoldDB" id="W4LE83"/>
<name>W4LE83_ENTF1</name>